<evidence type="ECO:0000256" key="3">
    <source>
        <dbReference type="ARBA" id="ARBA00022801"/>
    </source>
</evidence>
<comment type="subcellular location">
    <subcellularLocation>
        <location evidence="5">Cytoplasm</location>
    </subcellularLocation>
</comment>
<dbReference type="Pfam" id="PF00719">
    <property type="entry name" value="Pyrophosphatase"/>
    <property type="match status" value="1"/>
</dbReference>
<evidence type="ECO:0000313" key="7">
    <source>
        <dbReference type="Proteomes" id="UP000696931"/>
    </source>
</evidence>
<dbReference type="PANTHER" id="PTHR10286">
    <property type="entry name" value="INORGANIC PYROPHOSPHATASE"/>
    <property type="match status" value="1"/>
</dbReference>
<dbReference type="InterPro" id="IPR036649">
    <property type="entry name" value="Pyrophosphatase_sf"/>
</dbReference>
<feature type="binding site" evidence="5">
    <location>
        <position position="108"/>
    </location>
    <ligand>
        <name>Mg(2+)</name>
        <dbReference type="ChEBI" id="CHEBI:18420"/>
        <label>2</label>
    </ligand>
</feature>
<dbReference type="GO" id="GO:0005737">
    <property type="term" value="C:cytoplasm"/>
    <property type="evidence" value="ECO:0007669"/>
    <property type="project" value="UniProtKB-SubCell"/>
</dbReference>
<feature type="binding site" evidence="5">
    <location>
        <position position="108"/>
    </location>
    <ligand>
        <name>Mg(2+)</name>
        <dbReference type="ChEBI" id="CHEBI:18420"/>
        <label>1</label>
    </ligand>
</feature>
<evidence type="ECO:0000313" key="6">
    <source>
        <dbReference type="EMBL" id="MBI5167992.1"/>
    </source>
</evidence>
<dbReference type="EC" id="3.6.1.1" evidence="5"/>
<dbReference type="HAMAP" id="MF_00209">
    <property type="entry name" value="Inorganic_PPase"/>
    <property type="match status" value="1"/>
</dbReference>
<organism evidence="6 7">
    <name type="scientific">Eiseniibacteriota bacterium</name>
    <dbReference type="NCBI Taxonomy" id="2212470"/>
    <lineage>
        <taxon>Bacteria</taxon>
        <taxon>Candidatus Eiseniibacteriota</taxon>
    </lineage>
</organism>
<evidence type="ECO:0000256" key="2">
    <source>
        <dbReference type="ARBA" id="ARBA00022723"/>
    </source>
</evidence>
<feature type="binding site" evidence="5">
    <location>
        <position position="75"/>
    </location>
    <ligand>
        <name>substrate</name>
    </ligand>
</feature>
<gene>
    <name evidence="5" type="primary">ppa</name>
    <name evidence="6" type="ORF">HZA61_00750</name>
</gene>
<comment type="function">
    <text evidence="5">Catalyzes the hydrolysis of inorganic pyrophosphate (PPi) forming two phosphate ions.</text>
</comment>
<keyword evidence="4 5" id="KW-0460">Magnesium</keyword>
<keyword evidence="2 5" id="KW-0479">Metal-binding</keyword>
<feature type="binding site" evidence="5">
    <location>
        <position position="141"/>
    </location>
    <ligand>
        <name>Mg(2+)</name>
        <dbReference type="ChEBI" id="CHEBI:18420"/>
        <label>1</label>
    </ligand>
</feature>
<evidence type="ECO:0000256" key="5">
    <source>
        <dbReference type="HAMAP-Rule" id="MF_00209"/>
    </source>
</evidence>
<comment type="similarity">
    <text evidence="5">Belongs to the PPase family.</text>
</comment>
<feature type="binding site" evidence="5">
    <location>
        <position position="178"/>
    </location>
    <ligand>
        <name>substrate</name>
    </ligand>
</feature>
<protein>
    <recommendedName>
        <fullName evidence="5">Inorganic pyrophosphatase</fullName>
        <ecNumber evidence="5">3.6.1.1</ecNumber>
    </recommendedName>
    <alternativeName>
        <fullName evidence="5">Pyrophosphate phospho-hydrolase</fullName>
        <shortName evidence="5">PPase</shortName>
    </alternativeName>
</protein>
<dbReference type="CDD" id="cd00412">
    <property type="entry name" value="pyrophosphatase"/>
    <property type="match status" value="1"/>
</dbReference>
<feature type="binding site" evidence="5">
    <location>
        <position position="63"/>
    </location>
    <ligand>
        <name>substrate</name>
    </ligand>
</feature>
<accession>A0A933S9I4</accession>
<evidence type="ECO:0000256" key="4">
    <source>
        <dbReference type="ARBA" id="ARBA00022842"/>
    </source>
</evidence>
<dbReference type="SUPFAM" id="SSF50324">
    <property type="entry name" value="Inorganic pyrophosphatase"/>
    <property type="match status" value="1"/>
</dbReference>
<feature type="binding site" evidence="5">
    <location>
        <position position="49"/>
    </location>
    <ligand>
        <name>substrate</name>
    </ligand>
</feature>
<feature type="binding site" evidence="5">
    <location>
        <position position="103"/>
    </location>
    <ligand>
        <name>Mg(2+)</name>
        <dbReference type="ChEBI" id="CHEBI:18420"/>
        <label>1</label>
    </ligand>
</feature>
<dbReference type="GO" id="GO:0004427">
    <property type="term" value="F:inorganic diphosphate phosphatase activity"/>
    <property type="evidence" value="ECO:0007669"/>
    <property type="project" value="UniProtKB-UniRule"/>
</dbReference>
<comment type="cofactor">
    <cofactor evidence="1 5">
        <name>Mg(2+)</name>
        <dbReference type="ChEBI" id="CHEBI:18420"/>
    </cofactor>
</comment>
<keyword evidence="3 5" id="KW-0378">Hydrolase</keyword>
<reference evidence="6" key="1">
    <citation type="submission" date="2020-07" db="EMBL/GenBank/DDBJ databases">
        <title>Huge and variable diversity of episymbiotic CPR bacteria and DPANN archaea in groundwater ecosystems.</title>
        <authorList>
            <person name="He C.Y."/>
            <person name="Keren R."/>
            <person name="Whittaker M."/>
            <person name="Farag I.F."/>
            <person name="Doudna J."/>
            <person name="Cate J.H.D."/>
            <person name="Banfield J.F."/>
        </authorList>
    </citation>
    <scope>NUCLEOTIDE SEQUENCE</scope>
    <source>
        <strain evidence="6">NC_groundwater_1813_Pr3_B-0.1um_71_17</strain>
    </source>
</reference>
<evidence type="ECO:0000256" key="1">
    <source>
        <dbReference type="ARBA" id="ARBA00001946"/>
    </source>
</evidence>
<dbReference type="Proteomes" id="UP000696931">
    <property type="component" value="Unassembled WGS sequence"/>
</dbReference>
<proteinExistence type="inferred from homology"/>
<dbReference type="EMBL" id="JACRIW010000007">
    <property type="protein sequence ID" value="MBI5167992.1"/>
    <property type="molecule type" value="Genomic_DNA"/>
</dbReference>
<sequence>MPENANPDDLQKLLGLLFQSHPWHGLSIGPQAPGVVTVYIELVPADTVKYEIDKRSGILKLDRPQRYSSLSPEPYGFIPRTLCGDTVAAFAAQHSGRTGLKGDRDPLDVCVLTERAINHGGVVVRARPIGGLRMFDGAEVDDKIIAVLESDPTYENWTELEHCPPVLIDRIQHYFLTYKDMPGSTGQKVELAGVYGAETAREVIARSQVDYRAKYGDLERTLDKALAMFDAGDE</sequence>
<keyword evidence="5" id="KW-0963">Cytoplasm</keyword>
<dbReference type="NCBIfam" id="NF001886">
    <property type="entry name" value="PRK00642.1"/>
    <property type="match status" value="1"/>
</dbReference>
<dbReference type="GO" id="GO:0000287">
    <property type="term" value="F:magnesium ion binding"/>
    <property type="evidence" value="ECO:0007669"/>
    <property type="project" value="UniProtKB-UniRule"/>
</dbReference>
<comment type="caution">
    <text evidence="6">The sequence shown here is derived from an EMBL/GenBank/DDBJ whole genome shotgun (WGS) entry which is preliminary data.</text>
</comment>
<dbReference type="Gene3D" id="3.90.80.10">
    <property type="entry name" value="Inorganic pyrophosphatase"/>
    <property type="match status" value="1"/>
</dbReference>
<comment type="catalytic activity">
    <reaction evidence="5">
        <text>diphosphate + H2O = 2 phosphate + H(+)</text>
        <dbReference type="Rhea" id="RHEA:24576"/>
        <dbReference type="ChEBI" id="CHEBI:15377"/>
        <dbReference type="ChEBI" id="CHEBI:15378"/>
        <dbReference type="ChEBI" id="CHEBI:33019"/>
        <dbReference type="ChEBI" id="CHEBI:43474"/>
        <dbReference type="EC" id="3.6.1.1"/>
    </reaction>
</comment>
<dbReference type="GO" id="GO:0006796">
    <property type="term" value="P:phosphate-containing compound metabolic process"/>
    <property type="evidence" value="ECO:0007669"/>
    <property type="project" value="InterPro"/>
</dbReference>
<name>A0A933S9I4_UNCEI</name>
<comment type="subunit">
    <text evidence="5">Homohexamer.</text>
</comment>
<dbReference type="InterPro" id="IPR008162">
    <property type="entry name" value="Pyrophosphatase"/>
</dbReference>
<dbReference type="AlphaFoldDB" id="A0A933S9I4"/>